<dbReference type="EMBL" id="UYRT01094210">
    <property type="protein sequence ID" value="VDN39454.1"/>
    <property type="molecule type" value="Genomic_DNA"/>
</dbReference>
<keyword evidence="3" id="KW-0949">S-adenosyl-L-methionine</keyword>
<dbReference type="PANTHER" id="PTHR13563:SF19">
    <property type="entry name" value="TRNA METHYLTRANSFERASE 10 HOMOLOG B"/>
    <property type="match status" value="1"/>
</dbReference>
<dbReference type="InterPro" id="IPR038459">
    <property type="entry name" value="MT_TRM10-typ_sf"/>
</dbReference>
<sequence>MGSFCRHPGLQITLCSPDERFISEGRRQITDSQLDALMDVVANKVYIIGGLVDETGVGSLSRHQAEALSVDVRRLPVQEFLQRQQKGTFNTMLAVNQVVEILVRYVITRNWLEALSVVPKRTGYEAPKCHSGR</sequence>
<evidence type="ECO:0000313" key="5">
    <source>
        <dbReference type="EMBL" id="VDN39454.1"/>
    </source>
</evidence>
<dbReference type="PANTHER" id="PTHR13563">
    <property type="entry name" value="TRNA (GUANINE-9-) METHYLTRANSFERASE"/>
    <property type="match status" value="1"/>
</dbReference>
<keyword evidence="6" id="KW-1185">Reference proteome</keyword>
<dbReference type="OrthoDB" id="278300at2759"/>
<evidence type="ECO:0000256" key="1">
    <source>
        <dbReference type="ARBA" id="ARBA00022603"/>
    </source>
</evidence>
<dbReference type="PROSITE" id="PS51675">
    <property type="entry name" value="SAM_MT_TRM10"/>
    <property type="match status" value="1"/>
</dbReference>
<reference evidence="7" key="1">
    <citation type="submission" date="2016-06" db="UniProtKB">
        <authorList>
            <consortium name="WormBaseParasite"/>
        </authorList>
    </citation>
    <scope>IDENTIFICATION</scope>
</reference>
<evidence type="ECO:0000259" key="4">
    <source>
        <dbReference type="PROSITE" id="PS51675"/>
    </source>
</evidence>
<dbReference type="InterPro" id="IPR028564">
    <property type="entry name" value="MT_TRM10-typ"/>
</dbReference>
<dbReference type="GO" id="GO:0000049">
    <property type="term" value="F:tRNA binding"/>
    <property type="evidence" value="ECO:0007669"/>
    <property type="project" value="TreeGrafter"/>
</dbReference>
<name>A0A183EM99_9BILA</name>
<dbReference type="GO" id="GO:0008168">
    <property type="term" value="F:methyltransferase activity"/>
    <property type="evidence" value="ECO:0007669"/>
    <property type="project" value="UniProtKB-KW"/>
</dbReference>
<organism evidence="7">
    <name type="scientific">Gongylonema pulchrum</name>
    <dbReference type="NCBI Taxonomy" id="637853"/>
    <lineage>
        <taxon>Eukaryota</taxon>
        <taxon>Metazoa</taxon>
        <taxon>Ecdysozoa</taxon>
        <taxon>Nematoda</taxon>
        <taxon>Chromadorea</taxon>
        <taxon>Rhabditida</taxon>
        <taxon>Spirurina</taxon>
        <taxon>Spiruromorpha</taxon>
        <taxon>Spiruroidea</taxon>
        <taxon>Gongylonematidae</taxon>
        <taxon>Gongylonema</taxon>
    </lineage>
</organism>
<protein>
    <submittedName>
        <fullName evidence="7">SAM-dependent MTase TRM10-type domain-containing protein</fullName>
    </submittedName>
</protein>
<keyword evidence="2" id="KW-0808">Transferase</keyword>
<accession>A0A183EM99</accession>
<evidence type="ECO:0000256" key="2">
    <source>
        <dbReference type="ARBA" id="ARBA00022679"/>
    </source>
</evidence>
<evidence type="ECO:0000313" key="7">
    <source>
        <dbReference type="WBParaSite" id="GPUH_0002211701-mRNA-1"/>
    </source>
</evidence>
<dbReference type="AlphaFoldDB" id="A0A183EM99"/>
<dbReference type="GO" id="GO:0005654">
    <property type="term" value="C:nucleoplasm"/>
    <property type="evidence" value="ECO:0007669"/>
    <property type="project" value="TreeGrafter"/>
</dbReference>
<evidence type="ECO:0000256" key="3">
    <source>
        <dbReference type="ARBA" id="ARBA00022691"/>
    </source>
</evidence>
<proteinExistence type="predicted"/>
<feature type="domain" description="SAM-dependent MTase TRM10-type" evidence="4">
    <location>
        <begin position="1"/>
        <end position="125"/>
    </location>
</feature>
<dbReference type="Gene3D" id="3.40.1280.30">
    <property type="match status" value="1"/>
</dbReference>
<dbReference type="GO" id="GO:0002939">
    <property type="term" value="P:tRNA N1-guanine methylation"/>
    <property type="evidence" value="ECO:0007669"/>
    <property type="project" value="TreeGrafter"/>
</dbReference>
<reference evidence="5 6" key="2">
    <citation type="submission" date="2018-11" db="EMBL/GenBank/DDBJ databases">
        <authorList>
            <consortium name="Pathogen Informatics"/>
        </authorList>
    </citation>
    <scope>NUCLEOTIDE SEQUENCE [LARGE SCALE GENOMIC DNA]</scope>
</reference>
<dbReference type="WBParaSite" id="GPUH_0002211701-mRNA-1">
    <property type="protein sequence ID" value="GPUH_0002211701-mRNA-1"/>
    <property type="gene ID" value="GPUH_0002211701"/>
</dbReference>
<gene>
    <name evidence="5" type="ORF">GPUH_LOCUS22091</name>
</gene>
<dbReference type="Proteomes" id="UP000271098">
    <property type="component" value="Unassembled WGS sequence"/>
</dbReference>
<keyword evidence="1" id="KW-0489">Methyltransferase</keyword>
<evidence type="ECO:0000313" key="6">
    <source>
        <dbReference type="Proteomes" id="UP000271098"/>
    </source>
</evidence>
<dbReference type="InterPro" id="IPR007356">
    <property type="entry name" value="tRNA_m1G_MeTrfase_euk"/>
</dbReference>